<dbReference type="RefSeq" id="WP_091411906.1">
    <property type="nucleotide sequence ID" value="NZ_FOAB01000009.1"/>
</dbReference>
<sequence>MKRGKLKKLSLDKIKIAKLNNAQAIMGGSIHPTSTDIPTITELTGTHTKICDDIGTHTSTKTVPLSSVAICVE</sequence>
<dbReference type="AlphaFoldDB" id="A0A1H7VN89"/>
<evidence type="ECO:0000313" key="2">
    <source>
        <dbReference type="Proteomes" id="UP000198521"/>
    </source>
</evidence>
<keyword evidence="2" id="KW-1185">Reference proteome</keyword>
<accession>A0A1H7VN89</accession>
<dbReference type="OrthoDB" id="9976345at2"/>
<gene>
    <name evidence="1" type="ORF">SAMN04487910_4118</name>
</gene>
<dbReference type="STRING" id="1038014.SAMN04487910_4118"/>
<reference evidence="1 2" key="1">
    <citation type="submission" date="2016-10" db="EMBL/GenBank/DDBJ databases">
        <authorList>
            <person name="de Groot N.N."/>
        </authorList>
    </citation>
    <scope>NUCLEOTIDE SEQUENCE [LARGE SCALE GENOMIC DNA]</scope>
    <source>
        <strain evidence="1 2">DSM 25232</strain>
    </source>
</reference>
<organism evidence="1 2">
    <name type="scientific">Aquimarina amphilecti</name>
    <dbReference type="NCBI Taxonomy" id="1038014"/>
    <lineage>
        <taxon>Bacteria</taxon>
        <taxon>Pseudomonadati</taxon>
        <taxon>Bacteroidota</taxon>
        <taxon>Flavobacteriia</taxon>
        <taxon>Flavobacteriales</taxon>
        <taxon>Flavobacteriaceae</taxon>
        <taxon>Aquimarina</taxon>
    </lineage>
</organism>
<protein>
    <submittedName>
        <fullName evidence="1">Uncharacterized protein</fullName>
    </submittedName>
</protein>
<proteinExistence type="predicted"/>
<evidence type="ECO:0000313" key="1">
    <source>
        <dbReference type="EMBL" id="SEM10711.1"/>
    </source>
</evidence>
<dbReference type="Proteomes" id="UP000198521">
    <property type="component" value="Unassembled WGS sequence"/>
</dbReference>
<name>A0A1H7VN89_AQUAM</name>
<dbReference type="EMBL" id="FOAB01000009">
    <property type="protein sequence ID" value="SEM10711.1"/>
    <property type="molecule type" value="Genomic_DNA"/>
</dbReference>